<comment type="caution">
    <text evidence="1">The sequence shown here is derived from an EMBL/GenBank/DDBJ whole genome shotgun (WGS) entry which is preliminary data.</text>
</comment>
<proteinExistence type="predicted"/>
<evidence type="ECO:0000313" key="2">
    <source>
        <dbReference type="Proteomes" id="UP000076643"/>
    </source>
</evidence>
<keyword evidence="2" id="KW-1185">Reference proteome</keyword>
<dbReference type="EMBL" id="AUYB01000092">
    <property type="protein sequence ID" value="KZN41018.1"/>
    <property type="molecule type" value="Genomic_DNA"/>
</dbReference>
<dbReference type="PATRIC" id="fig|1365250.3.peg.1382"/>
<sequence length="493" mass="55431">MFNSPIKTLSLAVLCSAILSGCGGKGGSNSPSIELDSNKKVTTEENKYARRGRVIDGYVQGATVWIDLNNNKTKDANEPSVISTDKGSYILELTEEQAKCASYVPTYVDVPVGAIDEDLGEVTKAYQMVLPPTLESLDDEALQHITPLTTVLWQSLAETPEFKNATCAELVKSNSVREELLIVLEQTTKQVVEHYNISEEQLFSDYIESGDEALQKLAESIVKGLQASVEKYLELAKKYVDAPEIRVIHYKGTPPNNPESDELVWYRKIHISDKHGGTLLDETALMDDALKNVLYIHYNRQSRVIELSGGHSYRQIVDVVLDHPEDTGHCFHSEQLKLTINGIEYEISNEKMVERDSQEQVCDFSVDFSDAKGRSLTLSYNKGAVHYFAQFAQDNHLDTKQGLTDWYNLGDNFDLLDVIAIVSYFDNAGYELDAEVTIPFSWWEKRVTDDSGEYRVTTSRRHDGSWTRKTYKADGTYDLTCSTDGENWTSECN</sequence>
<gene>
    <name evidence="1" type="ORF">N475_01160</name>
</gene>
<reference evidence="1 2" key="1">
    <citation type="submission" date="2013-07" db="EMBL/GenBank/DDBJ databases">
        <title>Comparative Genomic and Metabolomic Analysis of Twelve Strains of Pseudoalteromonas luteoviolacea.</title>
        <authorList>
            <person name="Vynne N.G."/>
            <person name="Mansson M."/>
            <person name="Gram L."/>
        </authorList>
    </citation>
    <scope>NUCLEOTIDE SEQUENCE [LARGE SCALE GENOMIC DNA]</scope>
    <source>
        <strain evidence="1 2">DSM 6061</strain>
    </source>
</reference>
<dbReference type="Proteomes" id="UP000076643">
    <property type="component" value="Unassembled WGS sequence"/>
</dbReference>
<evidence type="ECO:0008006" key="3">
    <source>
        <dbReference type="Google" id="ProtNLM"/>
    </source>
</evidence>
<name>A0A166XXN3_9GAMM</name>
<accession>A0A166XXN3</accession>
<dbReference type="PROSITE" id="PS51257">
    <property type="entry name" value="PROKAR_LIPOPROTEIN"/>
    <property type="match status" value="1"/>
</dbReference>
<dbReference type="AlphaFoldDB" id="A0A166XXN3"/>
<protein>
    <recommendedName>
        <fullName evidence="3">Lipoprotein</fullName>
    </recommendedName>
</protein>
<evidence type="ECO:0000313" key="1">
    <source>
        <dbReference type="EMBL" id="KZN41018.1"/>
    </source>
</evidence>
<dbReference type="RefSeq" id="WP_063364902.1">
    <property type="nucleotide sequence ID" value="NZ_AQHB01000023.1"/>
</dbReference>
<organism evidence="1 2">
    <name type="scientific">Pseudoalteromonas luteoviolacea DSM 6061</name>
    <dbReference type="NCBI Taxonomy" id="1365250"/>
    <lineage>
        <taxon>Bacteria</taxon>
        <taxon>Pseudomonadati</taxon>
        <taxon>Pseudomonadota</taxon>
        <taxon>Gammaproteobacteria</taxon>
        <taxon>Alteromonadales</taxon>
        <taxon>Pseudoalteromonadaceae</taxon>
        <taxon>Pseudoalteromonas</taxon>
    </lineage>
</organism>